<feature type="domain" description="CHAD" evidence="3">
    <location>
        <begin position="236"/>
        <end position="517"/>
    </location>
</feature>
<evidence type="ECO:0000313" key="5">
    <source>
        <dbReference type="Proteomes" id="UP000002218"/>
    </source>
</evidence>
<dbReference type="InParanoid" id="C8XC70"/>
<dbReference type="SMART" id="SM01118">
    <property type="entry name" value="CYTH"/>
    <property type="match status" value="1"/>
</dbReference>
<accession>C8XC70</accession>
<dbReference type="eggNOG" id="COG5607">
    <property type="taxonomic scope" value="Bacteria"/>
</dbReference>
<evidence type="ECO:0000259" key="3">
    <source>
        <dbReference type="PROSITE" id="PS51708"/>
    </source>
</evidence>
<reference evidence="5" key="1">
    <citation type="submission" date="2009-09" db="EMBL/GenBank/DDBJ databases">
        <title>The complete genome of Nakamurella multipartita DSM 44233.</title>
        <authorList>
            <consortium name="US DOE Joint Genome Institute (JGI-PGF)"/>
            <person name="Lucas S."/>
            <person name="Copeland A."/>
            <person name="Lapidus A."/>
            <person name="Glavina del Rio T."/>
            <person name="Dalin E."/>
            <person name="Tice H."/>
            <person name="Bruce D."/>
            <person name="Goodwin L."/>
            <person name="Pitluck S."/>
            <person name="Kyrpides N."/>
            <person name="Mavromatis K."/>
            <person name="Ivanova N."/>
            <person name="Ovchinnikova G."/>
            <person name="Sims D."/>
            <person name="Meincke L."/>
            <person name="Brettin T."/>
            <person name="Detter J.C."/>
            <person name="Han C."/>
            <person name="Larimer F."/>
            <person name="Land M."/>
            <person name="Hauser L."/>
            <person name="Markowitz V."/>
            <person name="Cheng J.-F."/>
            <person name="Hugenholtz P."/>
            <person name="Woyke T."/>
            <person name="Wu D."/>
            <person name="Klenk H.-P."/>
            <person name="Eisen J.A."/>
        </authorList>
    </citation>
    <scope>NUCLEOTIDE SEQUENCE [LARGE SCALE GENOMIC DNA]</scope>
    <source>
        <strain evidence="5">ATCC 700099 / DSM 44233 / CIP 104796 / JCM 9543 / NBRC 105858 / Y-104</strain>
    </source>
</reference>
<keyword evidence="5" id="KW-1185">Reference proteome</keyword>
<dbReference type="InterPro" id="IPR007899">
    <property type="entry name" value="CHAD_dom"/>
</dbReference>
<organism evidence="4 5">
    <name type="scientific">Nakamurella multipartita (strain ATCC 700099 / DSM 44233 / CIP 104796 / JCM 9543 / NBRC 105858 / Y-104)</name>
    <name type="common">Microsphaera multipartita</name>
    <dbReference type="NCBI Taxonomy" id="479431"/>
    <lineage>
        <taxon>Bacteria</taxon>
        <taxon>Bacillati</taxon>
        <taxon>Actinomycetota</taxon>
        <taxon>Actinomycetes</taxon>
        <taxon>Nakamurellales</taxon>
        <taxon>Nakamurellaceae</taxon>
        <taxon>Nakamurella</taxon>
    </lineage>
</organism>
<dbReference type="Pfam" id="PF05235">
    <property type="entry name" value="CHAD"/>
    <property type="match status" value="1"/>
</dbReference>
<dbReference type="KEGG" id="nml:Namu_5198"/>
<dbReference type="Pfam" id="PF01928">
    <property type="entry name" value="CYTH"/>
    <property type="match status" value="1"/>
</dbReference>
<dbReference type="SMART" id="SM00880">
    <property type="entry name" value="CHAD"/>
    <property type="match status" value="1"/>
</dbReference>
<dbReference type="Gene3D" id="2.40.320.10">
    <property type="entry name" value="Hypothetical Protein Pfu-838710-001"/>
    <property type="match status" value="1"/>
</dbReference>
<dbReference type="Gene3D" id="1.40.20.10">
    <property type="entry name" value="CHAD domain"/>
    <property type="match status" value="1"/>
</dbReference>
<feature type="region of interest" description="Disordered" evidence="1">
    <location>
        <begin position="1"/>
        <end position="25"/>
    </location>
</feature>
<dbReference type="Proteomes" id="UP000002218">
    <property type="component" value="Chromosome"/>
</dbReference>
<proteinExistence type="predicted"/>
<gene>
    <name evidence="4" type="ordered locus">Namu_5198</name>
</gene>
<dbReference type="EMBL" id="CP001737">
    <property type="protein sequence ID" value="ACV81464.1"/>
    <property type="molecule type" value="Genomic_DNA"/>
</dbReference>
<dbReference type="CDD" id="cd07374">
    <property type="entry name" value="CYTH-like_Pase"/>
    <property type="match status" value="1"/>
</dbReference>
<sequence>MAARQKKFTPGSGAGPATPAPAGPTRQLEIETKLELDPDAPLPALTKRKRLAAVGIAGAAEPISHHLDALYYDTDQLDLLRSKVTLRRRTGGADAGWHLKLPAVQGARTEIGLPLSAGAEGVVPEQIAALVLGAARGRPLGPVGRIVNDRVVRHLLAADGTVLIEVADDHVTGTGLADGYQGTQRWREVEVEIVDGTRDQLAATVDVLTSGGARPADSPSKLARALGYRPAEPRRGKTAGDMVVTALGRQRDRLITADRAIRDGDTGAVLDARTLCRRIGSALAVFAPLFDGPAVAPLREALTTAAGLLDGARDVQSARGRLVEQLTEEPAPYRDRARTRLEQACDRRLAAATDRARAYLDGADYLMMLRTLDEFLAAPLLTKRAGRAAPRELAALLGAGWQRLQELADAALADPSRTAPLRDVRDWAASMRYATELTVGPLGPDAAALASALEEVQESVEEHLDARGAADLLATLAIEDGTDGVAGFIFGRLHAVEQNLAHAAVDDFTDAWDRIEDGELVAGLGH</sequence>
<evidence type="ECO:0000313" key="4">
    <source>
        <dbReference type="EMBL" id="ACV81464.1"/>
    </source>
</evidence>
<dbReference type="PANTHER" id="PTHR39339">
    <property type="entry name" value="SLR1444 PROTEIN"/>
    <property type="match status" value="1"/>
</dbReference>
<name>C8XC70_NAKMY</name>
<dbReference type="eggNOG" id="COG3025">
    <property type="taxonomic scope" value="Bacteria"/>
</dbReference>
<dbReference type="PROSITE" id="PS51708">
    <property type="entry name" value="CHAD"/>
    <property type="match status" value="1"/>
</dbReference>
<dbReference type="OrthoDB" id="9777271at2"/>
<dbReference type="PANTHER" id="PTHR39339:SF1">
    <property type="entry name" value="CHAD DOMAIN-CONTAINING PROTEIN"/>
    <property type="match status" value="1"/>
</dbReference>
<protein>
    <submittedName>
        <fullName evidence="4">CHAD domain containing protein</fullName>
    </submittedName>
</protein>
<reference evidence="4 5" key="2">
    <citation type="journal article" date="2010" name="Stand. Genomic Sci.">
        <title>Complete genome sequence of Nakamurella multipartita type strain (Y-104).</title>
        <authorList>
            <person name="Tice H."/>
            <person name="Mayilraj S."/>
            <person name="Sims D."/>
            <person name="Lapidus A."/>
            <person name="Nolan M."/>
            <person name="Lucas S."/>
            <person name="Glavina Del Rio T."/>
            <person name="Copeland A."/>
            <person name="Cheng J.F."/>
            <person name="Meincke L."/>
            <person name="Bruce D."/>
            <person name="Goodwin L."/>
            <person name="Pitluck S."/>
            <person name="Ivanova N."/>
            <person name="Mavromatis K."/>
            <person name="Ovchinnikova G."/>
            <person name="Pati A."/>
            <person name="Chen A."/>
            <person name="Palaniappan K."/>
            <person name="Land M."/>
            <person name="Hauser L."/>
            <person name="Chang Y.J."/>
            <person name="Jeffries C.D."/>
            <person name="Detter J.C."/>
            <person name="Brettin T."/>
            <person name="Rohde M."/>
            <person name="Goker M."/>
            <person name="Bristow J."/>
            <person name="Eisen J.A."/>
            <person name="Markowitz V."/>
            <person name="Hugenholtz P."/>
            <person name="Kyrpides N.C."/>
            <person name="Klenk H.P."/>
            <person name="Chen F."/>
        </authorList>
    </citation>
    <scope>NUCLEOTIDE SEQUENCE [LARGE SCALE GENOMIC DNA]</scope>
    <source>
        <strain evidence="5">ATCC 700099 / DSM 44233 / CIP 104796 / JCM 9543 / NBRC 105858 / Y-104</strain>
    </source>
</reference>
<dbReference type="AlphaFoldDB" id="C8XC70"/>
<dbReference type="PROSITE" id="PS51707">
    <property type="entry name" value="CYTH"/>
    <property type="match status" value="1"/>
</dbReference>
<feature type="domain" description="CYTH" evidence="2">
    <location>
        <begin position="27"/>
        <end position="232"/>
    </location>
</feature>
<evidence type="ECO:0000256" key="1">
    <source>
        <dbReference type="SAM" id="MobiDB-lite"/>
    </source>
</evidence>
<dbReference type="InterPro" id="IPR033469">
    <property type="entry name" value="CYTH-like_dom_sf"/>
</dbReference>
<dbReference type="InterPro" id="IPR038186">
    <property type="entry name" value="CHAD_dom_sf"/>
</dbReference>
<dbReference type="InterPro" id="IPR023577">
    <property type="entry name" value="CYTH_domain"/>
</dbReference>
<dbReference type="STRING" id="479431.Namu_5198"/>
<dbReference type="SUPFAM" id="SSF55154">
    <property type="entry name" value="CYTH-like phosphatases"/>
    <property type="match status" value="1"/>
</dbReference>
<dbReference type="RefSeq" id="WP_015750271.1">
    <property type="nucleotide sequence ID" value="NC_013235.1"/>
</dbReference>
<dbReference type="HOGENOM" id="CLU_026984_1_0_11"/>
<evidence type="ECO:0000259" key="2">
    <source>
        <dbReference type="PROSITE" id="PS51707"/>
    </source>
</evidence>